<evidence type="ECO:0000256" key="1">
    <source>
        <dbReference type="SAM" id="MobiDB-lite"/>
    </source>
</evidence>
<organism evidence="2 3">
    <name type="scientific">Paramesorhizobium deserti</name>
    <dbReference type="NCBI Taxonomy" id="1494590"/>
    <lineage>
        <taxon>Bacteria</taxon>
        <taxon>Pseudomonadati</taxon>
        <taxon>Pseudomonadota</taxon>
        <taxon>Alphaproteobacteria</taxon>
        <taxon>Hyphomicrobiales</taxon>
        <taxon>Phyllobacteriaceae</taxon>
        <taxon>Paramesorhizobium</taxon>
    </lineage>
</organism>
<dbReference type="Proteomes" id="UP000070107">
    <property type="component" value="Unassembled WGS sequence"/>
</dbReference>
<evidence type="ECO:0000313" key="3">
    <source>
        <dbReference type="Proteomes" id="UP000070107"/>
    </source>
</evidence>
<evidence type="ECO:0000313" key="2">
    <source>
        <dbReference type="EMBL" id="KXF76669.1"/>
    </source>
</evidence>
<sequence length="71" mass="7686">MAKAGASRLVVLFSLDDVSHRRAKRDSYGDSDRDIIDNRANGAADANSECDSQCHDDSSYPINVATIGEEL</sequence>
<gene>
    <name evidence="2" type="ORF">ATN84_11540</name>
</gene>
<dbReference type="RefSeq" id="WP_068882240.1">
    <property type="nucleotide sequence ID" value="NZ_LNTU01000023.1"/>
</dbReference>
<comment type="caution">
    <text evidence="2">The sequence shown here is derived from an EMBL/GenBank/DDBJ whole genome shotgun (WGS) entry which is preliminary data.</text>
</comment>
<feature type="region of interest" description="Disordered" evidence="1">
    <location>
        <begin position="23"/>
        <end position="56"/>
    </location>
</feature>
<protein>
    <submittedName>
        <fullName evidence="2">Uncharacterized protein</fullName>
    </submittedName>
</protein>
<proteinExistence type="predicted"/>
<accession>A0A135HU07</accession>
<keyword evidence="3" id="KW-1185">Reference proteome</keyword>
<dbReference type="AlphaFoldDB" id="A0A135HU07"/>
<feature type="compositionally biased region" description="Basic and acidic residues" evidence="1">
    <location>
        <begin position="23"/>
        <end position="37"/>
    </location>
</feature>
<dbReference type="EMBL" id="LNTU01000023">
    <property type="protein sequence ID" value="KXF76669.1"/>
    <property type="molecule type" value="Genomic_DNA"/>
</dbReference>
<reference evidence="2 3" key="1">
    <citation type="submission" date="2015-11" db="EMBL/GenBank/DDBJ databases">
        <title>Draft genome sequence of Paramesorhizobium deserti A-3-E, a strain highly resistant to diverse beta-lactam antibiotics.</title>
        <authorList>
            <person name="Lv R."/>
            <person name="Yang X."/>
            <person name="Fang N."/>
            <person name="Guo J."/>
            <person name="Luo X."/>
            <person name="Peng F."/>
            <person name="Yang R."/>
            <person name="Cui Y."/>
            <person name="Fang C."/>
            <person name="Song Y."/>
        </authorList>
    </citation>
    <scope>NUCLEOTIDE SEQUENCE [LARGE SCALE GENOMIC DNA]</scope>
    <source>
        <strain evidence="2 3">A-3-E</strain>
    </source>
</reference>
<name>A0A135HU07_9HYPH</name>